<evidence type="ECO:0000313" key="1">
    <source>
        <dbReference type="EMBL" id="MEM5291927.1"/>
    </source>
</evidence>
<proteinExistence type="predicted"/>
<dbReference type="Proteomes" id="UP001494588">
    <property type="component" value="Unassembled WGS sequence"/>
</dbReference>
<reference evidence="1 2" key="1">
    <citation type="submission" date="2024-01" db="EMBL/GenBank/DDBJ databases">
        <title>The diversity of rhizobia nodulating Mimosa spp. in eleven states of Brazil covering several biomes is determined by host plant, location, and edaphic factors.</title>
        <authorList>
            <person name="Rouws L."/>
            <person name="Barauna A."/>
            <person name="Beukes C."/>
            <person name="De Faria S.M."/>
            <person name="Gross E."/>
            <person name="Dos Reis Junior F.B."/>
            <person name="Simon M."/>
            <person name="Maluk M."/>
            <person name="Odee D.W."/>
            <person name="Kenicer G."/>
            <person name="Young J.P.W."/>
            <person name="Reis V.M."/>
            <person name="Zilli J."/>
            <person name="James E.K."/>
        </authorList>
    </citation>
    <scope>NUCLEOTIDE SEQUENCE [LARGE SCALE GENOMIC DNA]</scope>
    <source>
        <strain evidence="1 2">JPY77</strain>
    </source>
</reference>
<dbReference type="EMBL" id="JAZHGC010000064">
    <property type="protein sequence ID" value="MEM5291927.1"/>
    <property type="molecule type" value="Genomic_DNA"/>
</dbReference>
<protein>
    <submittedName>
        <fullName evidence="1">Uncharacterized protein</fullName>
    </submittedName>
</protein>
<evidence type="ECO:0000313" key="2">
    <source>
        <dbReference type="Proteomes" id="UP001494588"/>
    </source>
</evidence>
<gene>
    <name evidence="1" type="ORF">V4C55_40140</name>
</gene>
<comment type="caution">
    <text evidence="1">The sequence shown here is derived from an EMBL/GenBank/DDBJ whole genome shotgun (WGS) entry which is preliminary data.</text>
</comment>
<name>A0ABU9QR03_9BURK</name>
<sequence>MSPKCPTLHQTAIVTDDPLLAARFSCSLARKGVYVAVLDGPRMTRDDADAEVLRRNNALARLDAKKIVLTGLSDVSTAAMSAKLPKNRVSLCISDDIGSFATSERRGREPLRWGHSFIGAGVLRALYEGRLIEFGDGAPTVAAYSPRTVDHLVICEAGEPLSEVIAANYAFALGASLQIIPQVDSVEAVSLLERYYSIDLGGASQASIRDELESQLRTLCGNLELPQQGALTFFTRSLPFGVAFPELPSTHLFTYPDLGIAVVNGFSAEQPGTRGVNIGVLVDPERTRAPEIEAAAKILPERGMFVRGYRGAGATVTDITEMVHLFPYDLLIFATHCGDTDGYRWTYQFIDSEGFERELVVDIAVGVGQTADPDKLDVVQFTRFHSLDGVDWSDPVAKAKLHVGTAIRDYEKRIRNDELEPVKKETIKRVRMSAAMAMHDHNYIAIPRALAEHGSPVVINNACVSWHELSARFVFAGARAYIGTLYPVSDLEAESVVVKLLDKGWGKCLPHALWSAQNSTYGAGSTRRPYVVTGVYPQRLRVTREKNTPSYLLKRLESARDNWQRHLTTLSALSDDVTGKRTEGIVDYYDREVASVRKRWNL</sequence>
<dbReference type="RefSeq" id="WP_201653438.1">
    <property type="nucleotide sequence ID" value="NZ_CAJHCS010000018.1"/>
</dbReference>
<keyword evidence="2" id="KW-1185">Reference proteome</keyword>
<organism evidence="1 2">
    <name type="scientific">Paraburkholderia sabiae</name>
    <dbReference type="NCBI Taxonomy" id="273251"/>
    <lineage>
        <taxon>Bacteria</taxon>
        <taxon>Pseudomonadati</taxon>
        <taxon>Pseudomonadota</taxon>
        <taxon>Betaproteobacteria</taxon>
        <taxon>Burkholderiales</taxon>
        <taxon>Burkholderiaceae</taxon>
        <taxon>Paraburkholderia</taxon>
    </lineage>
</organism>
<accession>A0ABU9QR03</accession>